<dbReference type="InterPro" id="IPR056737">
    <property type="entry name" value="Beta-prop_ATRN-MKLN-like"/>
</dbReference>
<evidence type="ECO:0000256" key="4">
    <source>
        <dbReference type="SAM" id="Phobius"/>
    </source>
</evidence>
<evidence type="ECO:0000259" key="6">
    <source>
        <dbReference type="Pfam" id="PF24981"/>
    </source>
</evidence>
<evidence type="ECO:0000256" key="3">
    <source>
        <dbReference type="SAM" id="MobiDB-lite"/>
    </source>
</evidence>
<dbReference type="AlphaFoldDB" id="A0A433Q9Q8"/>
<keyword evidence="4" id="KW-0812">Transmembrane</keyword>
<reference evidence="7 8" key="1">
    <citation type="journal article" date="2018" name="New Phytol.">
        <title>Phylogenomics of Endogonaceae and evolution of mycorrhizas within Mucoromycota.</title>
        <authorList>
            <person name="Chang Y."/>
            <person name="Desiro A."/>
            <person name="Na H."/>
            <person name="Sandor L."/>
            <person name="Lipzen A."/>
            <person name="Clum A."/>
            <person name="Barry K."/>
            <person name="Grigoriev I.V."/>
            <person name="Martin F.M."/>
            <person name="Stajich J.E."/>
            <person name="Smith M.E."/>
            <person name="Bonito G."/>
            <person name="Spatafora J.W."/>
        </authorList>
    </citation>
    <scope>NUCLEOTIDE SEQUENCE [LARGE SCALE GENOMIC DNA]</scope>
    <source>
        <strain evidence="7 8">AD002</strain>
    </source>
</reference>
<feature type="region of interest" description="Disordered" evidence="3">
    <location>
        <begin position="431"/>
        <end position="454"/>
    </location>
</feature>
<dbReference type="Proteomes" id="UP000274822">
    <property type="component" value="Unassembled WGS sequence"/>
</dbReference>
<dbReference type="Gene3D" id="2.130.10.80">
    <property type="entry name" value="Galactose oxidase/kelch, beta-propeller"/>
    <property type="match status" value="1"/>
</dbReference>
<dbReference type="PANTHER" id="PTHR46093:SF3">
    <property type="entry name" value="ACYL-COA-BINDING DOMAIN-CONTAINING PROTEIN 4"/>
    <property type="match status" value="1"/>
</dbReference>
<dbReference type="Pfam" id="PF24981">
    <property type="entry name" value="Beta-prop_ATRN-LZTR1"/>
    <property type="match status" value="1"/>
</dbReference>
<dbReference type="Gene3D" id="2.120.10.80">
    <property type="entry name" value="Kelch-type beta propeller"/>
    <property type="match status" value="1"/>
</dbReference>
<keyword evidence="4" id="KW-0472">Membrane</keyword>
<dbReference type="PANTHER" id="PTHR46093">
    <property type="entry name" value="ACYL-COA-BINDING DOMAIN-CONTAINING PROTEIN 5"/>
    <property type="match status" value="1"/>
</dbReference>
<feature type="transmembrane region" description="Helical" evidence="4">
    <location>
        <begin position="403"/>
        <end position="426"/>
    </location>
</feature>
<name>A0A433Q9Q8_9FUNG</name>
<evidence type="ECO:0000313" key="7">
    <source>
        <dbReference type="EMBL" id="RUS26459.1"/>
    </source>
</evidence>
<evidence type="ECO:0000256" key="1">
    <source>
        <dbReference type="ARBA" id="ARBA00022441"/>
    </source>
</evidence>
<feature type="region of interest" description="Disordered" evidence="3">
    <location>
        <begin position="489"/>
        <end position="554"/>
    </location>
</feature>
<keyword evidence="2" id="KW-0677">Repeat</keyword>
<dbReference type="EMBL" id="RBNJ01010402">
    <property type="protein sequence ID" value="RUS26459.1"/>
    <property type="molecule type" value="Genomic_DNA"/>
</dbReference>
<keyword evidence="5" id="KW-0732">Signal</keyword>
<protein>
    <recommendedName>
        <fullName evidence="6">Attractin/MKLN-like beta-propeller domain-containing protein</fullName>
    </recommendedName>
</protein>
<organism evidence="7 8">
    <name type="scientific">Jimgerdemannia flammicorona</name>
    <dbReference type="NCBI Taxonomy" id="994334"/>
    <lineage>
        <taxon>Eukaryota</taxon>
        <taxon>Fungi</taxon>
        <taxon>Fungi incertae sedis</taxon>
        <taxon>Mucoromycota</taxon>
        <taxon>Mucoromycotina</taxon>
        <taxon>Endogonomycetes</taxon>
        <taxon>Endogonales</taxon>
        <taxon>Endogonaceae</taxon>
        <taxon>Jimgerdemannia</taxon>
    </lineage>
</organism>
<dbReference type="InterPro" id="IPR037293">
    <property type="entry name" value="Gal_Oxidase_central_sf"/>
</dbReference>
<keyword evidence="1" id="KW-0880">Kelch repeat</keyword>
<evidence type="ECO:0000256" key="2">
    <source>
        <dbReference type="ARBA" id="ARBA00022737"/>
    </source>
</evidence>
<feature type="domain" description="Attractin/MKLN-like beta-propeller" evidence="6">
    <location>
        <begin position="25"/>
        <end position="246"/>
    </location>
</feature>
<dbReference type="InterPro" id="IPR015915">
    <property type="entry name" value="Kelch-typ_b-propeller"/>
</dbReference>
<proteinExistence type="predicted"/>
<accession>A0A433Q9Q8</accession>
<gene>
    <name evidence="7" type="ORF">BC938DRAFT_470747</name>
</gene>
<keyword evidence="4" id="KW-1133">Transmembrane helix</keyword>
<comment type="caution">
    <text evidence="7">The sequence shown here is derived from an EMBL/GenBank/DDBJ whole genome shotgun (WGS) entry which is preliminary data.</text>
</comment>
<feature type="signal peptide" evidence="5">
    <location>
        <begin position="1"/>
        <end position="26"/>
    </location>
</feature>
<dbReference type="SUPFAM" id="SSF117281">
    <property type="entry name" value="Kelch motif"/>
    <property type="match status" value="1"/>
</dbReference>
<feature type="chain" id="PRO_5018998174" description="Attractin/MKLN-like beta-propeller domain-containing protein" evidence="5">
    <location>
        <begin position="27"/>
        <end position="554"/>
    </location>
</feature>
<feature type="compositionally biased region" description="Basic and acidic residues" evidence="3">
    <location>
        <begin position="492"/>
        <end position="534"/>
    </location>
</feature>
<sequence length="554" mass="60835">MHRPLRKTSLLLLLAVILSLATVSSATIPEARFAARAVLLNQAIWIYGGVTNTYDKPQNLLWRLDVSVDWDTSNPPYINYTDGHAPAPVTEWGTLFPSADQSAFYSLDVYGPGQTFTFGKYDIANRAWLMFPTTGVTIPNAGPAAFDNKGNTWVWCGNFAETNYSKYVYQFDHKLQLWNSSSLPSPIATREFHTANLLPTGLVIIIGGMYQIQNDTKFTYVWADMADTPTYDTLSGVWRNNTAMGIVPRPRKMHTTTLLLTLTSFYALITTAPDGYTLIIYGGSAPISVTGAGSTIRPEIGYEETPIDNVHVLNTQTYNWSSQSTTGISPSARFGHTAVQVGWQMIVMGGSTGNNFSASPSKETLVLDTTLWSWLTNYTPSTFTFPTSTSTSTSTSQPIPFEVIVGVVISVLVVVALAAFAAVILLRQRRHQSSGRDDTRQAPVNPPKPNQDNVTTTQVLVFIPKQETQDIGTLPMPAKTVYQIMADGPSLKPDEMRPENLAVKPDDMRPKTREVKPDETRLETRAVKPDDTRPETPVGKPDDTVEPEAGPSGP</sequence>
<evidence type="ECO:0000313" key="8">
    <source>
        <dbReference type="Proteomes" id="UP000274822"/>
    </source>
</evidence>
<keyword evidence="8" id="KW-1185">Reference proteome</keyword>
<evidence type="ECO:0000256" key="5">
    <source>
        <dbReference type="SAM" id="SignalP"/>
    </source>
</evidence>